<protein>
    <recommendedName>
        <fullName evidence="3">Phosphoribulokinase/uridine kinase domain-containing protein</fullName>
    </recommendedName>
</protein>
<evidence type="ECO:0000256" key="1">
    <source>
        <dbReference type="SAM" id="MobiDB-lite"/>
    </source>
</evidence>
<evidence type="ECO:0000313" key="2">
    <source>
        <dbReference type="EMBL" id="CAE0499582.1"/>
    </source>
</evidence>
<accession>A0A7S3R1N2</accession>
<organism evidence="2">
    <name type="scientific">Dunaliella tertiolecta</name>
    <name type="common">Green alga</name>
    <dbReference type="NCBI Taxonomy" id="3047"/>
    <lineage>
        <taxon>Eukaryota</taxon>
        <taxon>Viridiplantae</taxon>
        <taxon>Chlorophyta</taxon>
        <taxon>core chlorophytes</taxon>
        <taxon>Chlorophyceae</taxon>
        <taxon>CS clade</taxon>
        <taxon>Chlamydomonadales</taxon>
        <taxon>Dunaliellaceae</taxon>
        <taxon>Dunaliella</taxon>
    </lineage>
</organism>
<reference evidence="2" key="1">
    <citation type="submission" date="2021-01" db="EMBL/GenBank/DDBJ databases">
        <authorList>
            <person name="Corre E."/>
            <person name="Pelletier E."/>
            <person name="Niang G."/>
            <person name="Scheremetjew M."/>
            <person name="Finn R."/>
            <person name="Kale V."/>
            <person name="Holt S."/>
            <person name="Cochrane G."/>
            <person name="Meng A."/>
            <person name="Brown T."/>
            <person name="Cohen L."/>
        </authorList>
    </citation>
    <scope>NUCLEOTIDE SEQUENCE</scope>
    <source>
        <strain evidence="2">CCMP1320</strain>
    </source>
</reference>
<proteinExistence type="predicted"/>
<dbReference type="SUPFAM" id="SSF52540">
    <property type="entry name" value="P-loop containing nucleoside triphosphate hydrolases"/>
    <property type="match status" value="1"/>
</dbReference>
<dbReference type="AlphaFoldDB" id="A0A7S3R1N2"/>
<dbReference type="InterPro" id="IPR027417">
    <property type="entry name" value="P-loop_NTPase"/>
</dbReference>
<sequence length="435" mass="48365">MQLPQCVPSYYSHHRRCWATVGGSRHTTRVNSRRCRGSGAPGPETIKTTARVTASITHKMETQVLETQQSLMLRPKRARRHSPQVLTGAMSVPAGTTDLNSGLAEYITKGPILARCGISPESVHTNLTSWVQLGEQLAKQLGFNHDNMDAVQKLRVYHYYLPVYFWCTQQLRLHKESGAKTALVVGISAPQGCGKSTLVEQLQALLISNGHNAANVSIDDFYLRFQDQSKLAAEHSSNPLLQYRGNAGTHDLELGAQTLQRLRDLHSPSDSASVPRYDKSANGGRGDRADPSTWPKVNGPVDIVLFEGWMSGFSPLPEEEVKKVDPSLVGVNAFLKAYRHVWDEMVDSWLVIQIGDPQWVFKWRLQAEEGMRASGKPGMSDDQIADFVARFMPAYKAYLPQLYSKGPTTARPNHTLIIEVDEQRSPMANQPQPVL</sequence>
<name>A0A7S3R1N2_DUNTE</name>
<dbReference type="PANTHER" id="PTHR10285">
    <property type="entry name" value="URIDINE KINASE"/>
    <property type="match status" value="1"/>
</dbReference>
<dbReference type="EMBL" id="HBIP01024421">
    <property type="protein sequence ID" value="CAE0499582.1"/>
    <property type="molecule type" value="Transcribed_RNA"/>
</dbReference>
<evidence type="ECO:0008006" key="3">
    <source>
        <dbReference type="Google" id="ProtNLM"/>
    </source>
</evidence>
<gene>
    <name evidence="2" type="ORF">DTER00134_LOCUS14655</name>
</gene>
<dbReference type="Gene3D" id="3.40.50.300">
    <property type="entry name" value="P-loop containing nucleotide triphosphate hydrolases"/>
    <property type="match status" value="1"/>
</dbReference>
<feature type="region of interest" description="Disordered" evidence="1">
    <location>
        <begin position="265"/>
        <end position="295"/>
    </location>
</feature>